<name>A0ABY4EP01_9BACI</name>
<proteinExistence type="predicted"/>
<dbReference type="Proteomes" id="UP000831787">
    <property type="component" value="Chromosome"/>
</dbReference>
<sequence>MAEINRAIFFEWMKKKFPTKRTEDTLEAGLDECIVQCGFFFIGITQKEQVISGREFIKSGFNV</sequence>
<reference evidence="1 2" key="1">
    <citation type="submission" date="2022-04" db="EMBL/GenBank/DDBJ databases">
        <title>Halobacillus sp. isolated from saltern.</title>
        <authorList>
            <person name="Won M."/>
            <person name="Lee C.-M."/>
            <person name="Woen H.-Y."/>
            <person name="Kwon S.-W."/>
        </authorList>
    </citation>
    <scope>NUCLEOTIDE SEQUENCE [LARGE SCALE GENOMIC DNA]</scope>
    <source>
        <strain evidence="1 2">SSBR10-3</strain>
    </source>
</reference>
<protein>
    <submittedName>
        <fullName evidence="1">Uncharacterized protein</fullName>
    </submittedName>
</protein>
<gene>
    <name evidence="1" type="ORF">MUN89_07205</name>
</gene>
<evidence type="ECO:0000313" key="2">
    <source>
        <dbReference type="Proteomes" id="UP000831787"/>
    </source>
</evidence>
<dbReference type="EMBL" id="CP095073">
    <property type="protein sequence ID" value="UOQ45710.1"/>
    <property type="molecule type" value="Genomic_DNA"/>
</dbReference>
<evidence type="ECO:0000313" key="1">
    <source>
        <dbReference type="EMBL" id="UOQ45710.1"/>
    </source>
</evidence>
<dbReference type="RefSeq" id="WP_244712540.1">
    <property type="nucleotide sequence ID" value="NZ_CP095073.1"/>
</dbReference>
<accession>A0ABY4EP01</accession>
<keyword evidence="2" id="KW-1185">Reference proteome</keyword>
<organism evidence="1 2">
    <name type="scientific">Halobacillus salinarum</name>
    <dbReference type="NCBI Taxonomy" id="2932257"/>
    <lineage>
        <taxon>Bacteria</taxon>
        <taxon>Bacillati</taxon>
        <taxon>Bacillota</taxon>
        <taxon>Bacilli</taxon>
        <taxon>Bacillales</taxon>
        <taxon>Bacillaceae</taxon>
        <taxon>Halobacillus</taxon>
    </lineage>
</organism>